<dbReference type="EMBL" id="CM056816">
    <property type="protein sequence ID" value="KAJ8633563.1"/>
    <property type="molecule type" value="Genomic_DNA"/>
</dbReference>
<accession>A0ACC2LJL8</accession>
<organism evidence="1 2">
    <name type="scientific">Persea americana</name>
    <name type="common">Avocado</name>
    <dbReference type="NCBI Taxonomy" id="3435"/>
    <lineage>
        <taxon>Eukaryota</taxon>
        <taxon>Viridiplantae</taxon>
        <taxon>Streptophyta</taxon>
        <taxon>Embryophyta</taxon>
        <taxon>Tracheophyta</taxon>
        <taxon>Spermatophyta</taxon>
        <taxon>Magnoliopsida</taxon>
        <taxon>Magnoliidae</taxon>
        <taxon>Laurales</taxon>
        <taxon>Lauraceae</taxon>
        <taxon>Persea</taxon>
    </lineage>
</organism>
<comment type="caution">
    <text evidence="1">The sequence shown here is derived from an EMBL/GenBank/DDBJ whole genome shotgun (WGS) entry which is preliminary data.</text>
</comment>
<proteinExistence type="predicted"/>
<protein>
    <submittedName>
        <fullName evidence="1">Uncharacterized protein</fullName>
    </submittedName>
</protein>
<sequence length="432" mass="47619">MPSIPTPIYSDRFIPSRSGSNFSLFNAPPASPSSAAASSSSSTSFNGYSGKGSSGSYSALLRELLFESPVIGGSNRNIFRFKPERQWPQHEEFDGLLPRTNLAGSRKFPESYSKLLDAPGMEDDFYLNVVDWSSRNALAVGLGSCVYLWDACSTKVTKLCDLGMDHSACSVEWAQDGTQLAVGTNLGEVQIWDASSCKRVRTMDGHFQRVGCLAWSPSLLSSGGRDETILQHDIRAQRDFVNRLTGHTFEVCGLKWSYDYCKLASGGNDNRLFVWNQHSTQPILKYRKHTAAVKAIAWSPHQNGLLASGGGTNDQCIRFWNTNSNLHLGCINTGSQVSNLLWSKSVNELVSTHGYSKNEIIVWRYPAMSKLATLTGHTKRVLYLAMSPDGQTIVTGAGDETLQFWKIFPPLKSEISDVDIKSSFSLGRTQIR</sequence>
<name>A0ACC2LJL8_PERAE</name>
<gene>
    <name evidence="1" type="ORF">MRB53_026899</name>
</gene>
<evidence type="ECO:0000313" key="2">
    <source>
        <dbReference type="Proteomes" id="UP001234297"/>
    </source>
</evidence>
<evidence type="ECO:0000313" key="1">
    <source>
        <dbReference type="EMBL" id="KAJ8633563.1"/>
    </source>
</evidence>
<reference evidence="1 2" key="1">
    <citation type="journal article" date="2022" name="Hortic Res">
        <title>A haplotype resolved chromosomal level avocado genome allows analysis of novel avocado genes.</title>
        <authorList>
            <person name="Nath O."/>
            <person name="Fletcher S.J."/>
            <person name="Hayward A."/>
            <person name="Shaw L.M."/>
            <person name="Masouleh A.K."/>
            <person name="Furtado A."/>
            <person name="Henry R.J."/>
            <person name="Mitter N."/>
        </authorList>
    </citation>
    <scope>NUCLEOTIDE SEQUENCE [LARGE SCALE GENOMIC DNA]</scope>
    <source>
        <strain evidence="2">cv. Hass</strain>
    </source>
</reference>
<keyword evidence="2" id="KW-1185">Reference proteome</keyword>
<dbReference type="Proteomes" id="UP001234297">
    <property type="component" value="Chromosome 8"/>
</dbReference>